<evidence type="ECO:0000256" key="1">
    <source>
        <dbReference type="SAM" id="MobiDB-lite"/>
    </source>
</evidence>
<keyword evidence="2" id="KW-0732">Signal</keyword>
<evidence type="ECO:0008006" key="5">
    <source>
        <dbReference type="Google" id="ProtNLM"/>
    </source>
</evidence>
<proteinExistence type="predicted"/>
<dbReference type="Proteomes" id="UP000319004">
    <property type="component" value="Chromosome"/>
</dbReference>
<protein>
    <recommendedName>
        <fullName evidence="5">Secreted protein</fullName>
    </recommendedName>
</protein>
<name>A0A518HPA6_9BACT</name>
<evidence type="ECO:0000313" key="4">
    <source>
        <dbReference type="Proteomes" id="UP000319004"/>
    </source>
</evidence>
<gene>
    <name evidence="3" type="ORF">Enr13x_25100</name>
</gene>
<feature type="signal peptide" evidence="2">
    <location>
        <begin position="1"/>
        <end position="21"/>
    </location>
</feature>
<accession>A0A518HPA6</accession>
<evidence type="ECO:0000313" key="3">
    <source>
        <dbReference type="EMBL" id="QDV42661.1"/>
    </source>
</evidence>
<organism evidence="3 4">
    <name type="scientific">Stieleria neptunia</name>
    <dbReference type="NCBI Taxonomy" id="2527979"/>
    <lineage>
        <taxon>Bacteria</taxon>
        <taxon>Pseudomonadati</taxon>
        <taxon>Planctomycetota</taxon>
        <taxon>Planctomycetia</taxon>
        <taxon>Pirellulales</taxon>
        <taxon>Pirellulaceae</taxon>
        <taxon>Stieleria</taxon>
    </lineage>
</organism>
<dbReference type="AlphaFoldDB" id="A0A518HPA6"/>
<dbReference type="EMBL" id="CP037423">
    <property type="protein sequence ID" value="QDV42661.1"/>
    <property type="molecule type" value="Genomic_DNA"/>
</dbReference>
<sequence length="85" mass="9523" precursor="true">MLNAKPRIVLVCQLITHFAVAAAQESQQASTTPEPVVFDTQHDRPSGILSRNEFCVQNGYNWPRRKVCVSCLPSPSQRIHAKVHL</sequence>
<reference evidence="3 4" key="1">
    <citation type="submission" date="2019-03" db="EMBL/GenBank/DDBJ databases">
        <title>Deep-cultivation of Planctomycetes and their phenomic and genomic characterization uncovers novel biology.</title>
        <authorList>
            <person name="Wiegand S."/>
            <person name="Jogler M."/>
            <person name="Boedeker C."/>
            <person name="Pinto D."/>
            <person name="Vollmers J."/>
            <person name="Rivas-Marin E."/>
            <person name="Kohn T."/>
            <person name="Peeters S.H."/>
            <person name="Heuer A."/>
            <person name="Rast P."/>
            <person name="Oberbeckmann S."/>
            <person name="Bunk B."/>
            <person name="Jeske O."/>
            <person name="Meyerdierks A."/>
            <person name="Storesund J.E."/>
            <person name="Kallscheuer N."/>
            <person name="Luecker S."/>
            <person name="Lage O.M."/>
            <person name="Pohl T."/>
            <person name="Merkel B.J."/>
            <person name="Hornburger P."/>
            <person name="Mueller R.-W."/>
            <person name="Bruemmer F."/>
            <person name="Labrenz M."/>
            <person name="Spormann A.M."/>
            <person name="Op den Camp H."/>
            <person name="Overmann J."/>
            <person name="Amann R."/>
            <person name="Jetten M.S.M."/>
            <person name="Mascher T."/>
            <person name="Medema M.H."/>
            <person name="Devos D.P."/>
            <person name="Kaster A.-K."/>
            <person name="Ovreas L."/>
            <person name="Rohde M."/>
            <person name="Galperin M.Y."/>
            <person name="Jogler C."/>
        </authorList>
    </citation>
    <scope>NUCLEOTIDE SEQUENCE [LARGE SCALE GENOMIC DNA]</scope>
    <source>
        <strain evidence="3 4">Enr13</strain>
    </source>
</reference>
<evidence type="ECO:0000256" key="2">
    <source>
        <dbReference type="SAM" id="SignalP"/>
    </source>
</evidence>
<keyword evidence="4" id="KW-1185">Reference proteome</keyword>
<feature type="region of interest" description="Disordered" evidence="1">
    <location>
        <begin position="25"/>
        <end position="46"/>
    </location>
</feature>
<dbReference type="KEGG" id="snep:Enr13x_25100"/>
<feature type="chain" id="PRO_5021745658" description="Secreted protein" evidence="2">
    <location>
        <begin position="22"/>
        <end position="85"/>
    </location>
</feature>